<proteinExistence type="inferred from homology"/>
<sequence>MTVSRSVELAGHIIDSGMLQSCFGVIMDLGGSFEVEEFDIGRSKTQESYARLVVSADTDDDLQTIIHELHQNGATPTDPRDATVEPAPADHVVPPGFYSTTNHPTDIKIEGDWLSVEQIEMDCAVVVERNGNGQPAHAQAKVLNAIEEDDLVVTGERGIRVRPPERPRERSGAFGFMQGGVSSERPSESTIEKIAEAITQTKAEDGSILAVCGPALIHSGAREDLARLVREGYIDMLSAGNGFAVHDIERDLYGTSLGMNTETLDHPRRGHKHHIYALSEVIRAGSIENAVEDDLITSGVMYECVANDVPFVLAGSIRDDGPLPDTITDTIEAQNAIREQAHEADMVLMLSTLLHSVAVGNCLPSTTRVVCVDINPATVTQLLDRGSAQAVGMVTDIGTFVPMLADTILDSQ</sequence>
<evidence type="ECO:0000313" key="14">
    <source>
        <dbReference type="EMBL" id="RRJ30370.1"/>
    </source>
</evidence>
<feature type="domain" description="LOR/SDH bifunctional enzyme conserved" evidence="11">
    <location>
        <begin position="5"/>
        <end position="103"/>
    </location>
</feature>
<dbReference type="RefSeq" id="WP_124955104.1">
    <property type="nucleotide sequence ID" value="NZ_RRCH01000022.1"/>
</dbReference>
<feature type="domain" description="Arginine dihydrolase ArgZ/ArgE-like C-terminal second subdomain" evidence="12">
    <location>
        <begin position="193"/>
        <end position="404"/>
    </location>
</feature>
<dbReference type="GO" id="GO:0000166">
    <property type="term" value="F:nucleotide binding"/>
    <property type="evidence" value="ECO:0007669"/>
    <property type="project" value="UniProtKB-KW"/>
</dbReference>
<evidence type="ECO:0000256" key="4">
    <source>
        <dbReference type="ARBA" id="ARBA00023239"/>
    </source>
</evidence>
<reference evidence="14 15" key="1">
    <citation type="submission" date="2018-11" db="EMBL/GenBank/DDBJ databases">
        <title>Taxonoimc description of Halomarina strain SPP-AMP-1.</title>
        <authorList>
            <person name="Pal Y."/>
            <person name="Srinivasana K."/>
            <person name="Verma A."/>
            <person name="Kumar P."/>
        </authorList>
    </citation>
    <scope>NUCLEOTIDE SEQUENCE [LARGE SCALE GENOMIC DNA]</scope>
    <source>
        <strain evidence="14 15">SPP-AMP-1</strain>
    </source>
</reference>
<keyword evidence="4" id="KW-0456">Lyase</keyword>
<dbReference type="InterPro" id="IPR005239">
    <property type="entry name" value="ArgZ/ArgE-like"/>
</dbReference>
<dbReference type="OrthoDB" id="64170at2157"/>
<dbReference type="Pfam" id="PF21570">
    <property type="entry name" value="ArgZ-like_C_2nd"/>
    <property type="match status" value="1"/>
</dbReference>
<dbReference type="InterPro" id="IPR048964">
    <property type="entry name" value="ArgZ/ArgE-like_C_1st"/>
</dbReference>
<comment type="similarity">
    <text evidence="7">Belongs to the AgrE/ArgZ ornithine cyclodeaminase family.</text>
</comment>
<comment type="function">
    <text evidence="6">Catalyzes the conversion of ornithine to proline, with the release of ammonia.</text>
</comment>
<keyword evidence="2" id="KW-0547">Nucleotide-binding</keyword>
<evidence type="ECO:0000256" key="5">
    <source>
        <dbReference type="ARBA" id="ARBA00052109"/>
    </source>
</evidence>
<keyword evidence="15" id="KW-1185">Reference proteome</keyword>
<dbReference type="Proteomes" id="UP000282322">
    <property type="component" value="Unassembled WGS sequence"/>
</dbReference>
<evidence type="ECO:0000256" key="3">
    <source>
        <dbReference type="ARBA" id="ARBA00023027"/>
    </source>
</evidence>
<dbReference type="InterPro" id="IPR048963">
    <property type="entry name" value="ArgZ/ArgE-like_C_2nd"/>
</dbReference>
<dbReference type="EMBL" id="RRCH01000022">
    <property type="protein sequence ID" value="RRJ30370.1"/>
    <property type="molecule type" value="Genomic_DNA"/>
</dbReference>
<dbReference type="InterPro" id="IPR007545">
    <property type="entry name" value="LOR/SDH_bifunc_enz_cons_dom"/>
</dbReference>
<evidence type="ECO:0000256" key="9">
    <source>
        <dbReference type="ARBA" id="ARBA00072993"/>
    </source>
</evidence>
<keyword evidence="3" id="KW-0520">NAD</keyword>
<dbReference type="Gene3D" id="2.40.420.10">
    <property type="entry name" value="conserved putative lor/sdh protein from methanococcus maripaludis s2 domain"/>
    <property type="match status" value="1"/>
</dbReference>
<dbReference type="CDD" id="cd12144">
    <property type="entry name" value="SDH_N_domain"/>
    <property type="match status" value="1"/>
</dbReference>
<feature type="domain" description="Arginine dihydrolase ArgZ/ArgE-like C-terminal first subdomain" evidence="13">
    <location>
        <begin position="104"/>
        <end position="191"/>
    </location>
</feature>
<evidence type="ECO:0000256" key="10">
    <source>
        <dbReference type="ARBA" id="ARBA00081581"/>
    </source>
</evidence>
<name>A0A3P3RCF4_9EURY</name>
<evidence type="ECO:0000256" key="2">
    <source>
        <dbReference type="ARBA" id="ARBA00022741"/>
    </source>
</evidence>
<dbReference type="EC" id="4.3.1.12" evidence="8"/>
<gene>
    <name evidence="14" type="ORF">EIK79_10655</name>
</gene>
<evidence type="ECO:0000259" key="11">
    <source>
        <dbReference type="Pfam" id="PF04455"/>
    </source>
</evidence>
<comment type="catalytic activity">
    <reaction evidence="5">
        <text>L-ornithine = L-proline + NH4(+)</text>
        <dbReference type="Rhea" id="RHEA:24368"/>
        <dbReference type="ChEBI" id="CHEBI:28938"/>
        <dbReference type="ChEBI" id="CHEBI:46911"/>
        <dbReference type="ChEBI" id="CHEBI:60039"/>
        <dbReference type="EC" id="4.3.1.12"/>
    </reaction>
</comment>
<evidence type="ECO:0000259" key="13">
    <source>
        <dbReference type="Pfam" id="PF21571"/>
    </source>
</evidence>
<evidence type="ECO:0000256" key="7">
    <source>
        <dbReference type="ARBA" id="ARBA00061348"/>
    </source>
</evidence>
<comment type="caution">
    <text evidence="14">The sequence shown here is derived from an EMBL/GenBank/DDBJ whole genome shotgun (WGS) entry which is preliminary data.</text>
</comment>
<evidence type="ECO:0000256" key="1">
    <source>
        <dbReference type="ARBA" id="ARBA00001911"/>
    </source>
</evidence>
<dbReference type="Pfam" id="PF04455">
    <property type="entry name" value="Saccharop_dh_N"/>
    <property type="match status" value="1"/>
</dbReference>
<evidence type="ECO:0000256" key="8">
    <source>
        <dbReference type="ARBA" id="ARBA00066346"/>
    </source>
</evidence>
<dbReference type="AlphaFoldDB" id="A0A3P3RCF4"/>
<dbReference type="Gene3D" id="3.40.50.10690">
    <property type="entry name" value="putative lor/sdh protein like domains"/>
    <property type="match status" value="1"/>
</dbReference>
<accession>A0A3P3RCF4</accession>
<dbReference type="GO" id="GO:0008473">
    <property type="term" value="F:ornithine cyclodeaminase activity"/>
    <property type="evidence" value="ECO:0007669"/>
    <property type="project" value="UniProtKB-EC"/>
</dbReference>
<dbReference type="Pfam" id="PF21571">
    <property type="entry name" value="ArgZ-like_C_1st"/>
    <property type="match status" value="1"/>
</dbReference>
<comment type="cofactor">
    <cofactor evidence="1">
        <name>NAD(+)</name>
        <dbReference type="ChEBI" id="CHEBI:57540"/>
    </cofactor>
</comment>
<dbReference type="NCBIfam" id="TIGR00300">
    <property type="entry name" value="TIGR00300 family protein"/>
    <property type="match status" value="1"/>
</dbReference>
<protein>
    <recommendedName>
        <fullName evidence="9">Ornithine cyclodeaminase</fullName>
        <ecNumber evidence="8">4.3.1.12</ecNumber>
    </recommendedName>
    <alternativeName>
        <fullName evidence="10">Archaeal ornithine cyclodeaminase</fullName>
    </alternativeName>
</protein>
<organism evidence="14 15">
    <name type="scientific">Halocatena pleomorpha</name>
    <dbReference type="NCBI Taxonomy" id="1785090"/>
    <lineage>
        <taxon>Archaea</taxon>
        <taxon>Methanobacteriati</taxon>
        <taxon>Methanobacteriota</taxon>
        <taxon>Stenosarchaea group</taxon>
        <taxon>Halobacteria</taxon>
        <taxon>Halobacteriales</taxon>
        <taxon>Natronomonadaceae</taxon>
        <taxon>Halocatena</taxon>
    </lineage>
</organism>
<evidence type="ECO:0000259" key="12">
    <source>
        <dbReference type="Pfam" id="PF21570"/>
    </source>
</evidence>
<evidence type="ECO:0000313" key="15">
    <source>
        <dbReference type="Proteomes" id="UP000282322"/>
    </source>
</evidence>
<evidence type="ECO:0000256" key="6">
    <source>
        <dbReference type="ARBA" id="ARBA00056756"/>
    </source>
</evidence>